<dbReference type="OrthoDB" id="9031471at2"/>
<comment type="caution">
    <text evidence="2">The sequence shown here is derived from an EMBL/GenBank/DDBJ whole genome shotgun (WGS) entry which is preliminary data.</text>
</comment>
<dbReference type="EMBL" id="WEHX01000003">
    <property type="protein sequence ID" value="KAB7662953.1"/>
    <property type="molecule type" value="Genomic_DNA"/>
</dbReference>
<organism evidence="2 3">
    <name type="scientific">Sutterella seckii</name>
    <dbReference type="NCBI Taxonomy" id="1944635"/>
    <lineage>
        <taxon>Bacteria</taxon>
        <taxon>Pseudomonadati</taxon>
        <taxon>Pseudomonadota</taxon>
        <taxon>Betaproteobacteria</taxon>
        <taxon>Burkholderiales</taxon>
        <taxon>Sutterellaceae</taxon>
        <taxon>Sutterella</taxon>
    </lineage>
</organism>
<dbReference type="GO" id="GO:0016810">
    <property type="term" value="F:hydrolase activity, acting on carbon-nitrogen (but not peptide) bonds"/>
    <property type="evidence" value="ECO:0007669"/>
    <property type="project" value="InterPro"/>
</dbReference>
<dbReference type="InterPro" id="IPR011059">
    <property type="entry name" value="Metal-dep_hydrolase_composite"/>
</dbReference>
<proteinExistence type="predicted"/>
<dbReference type="Gene3D" id="3.10.310.70">
    <property type="match status" value="1"/>
</dbReference>
<dbReference type="InterPro" id="IPR013108">
    <property type="entry name" value="Amidohydro_3"/>
</dbReference>
<dbReference type="Gene3D" id="3.20.20.140">
    <property type="entry name" value="Metal-dependent hydrolases"/>
    <property type="match status" value="1"/>
</dbReference>
<evidence type="ECO:0000313" key="2">
    <source>
        <dbReference type="EMBL" id="KAB7662953.1"/>
    </source>
</evidence>
<accession>A0A6I1F488</accession>
<dbReference type="CDD" id="cd01300">
    <property type="entry name" value="YtcJ_like"/>
    <property type="match status" value="1"/>
</dbReference>
<dbReference type="RefSeq" id="WP_152157431.1">
    <property type="nucleotide sequence ID" value="NZ_WEHX01000003.1"/>
</dbReference>
<name>A0A6I1F488_9BURK</name>
<dbReference type="AlphaFoldDB" id="A0A6I1F488"/>
<dbReference type="Proteomes" id="UP000430564">
    <property type="component" value="Unassembled WGS sequence"/>
</dbReference>
<evidence type="ECO:0000313" key="3">
    <source>
        <dbReference type="Proteomes" id="UP000430564"/>
    </source>
</evidence>
<gene>
    <name evidence="2" type="ORF">GBM95_01260</name>
</gene>
<feature type="domain" description="Amidohydrolase 3" evidence="1">
    <location>
        <begin position="47"/>
        <end position="533"/>
    </location>
</feature>
<dbReference type="Pfam" id="PF07969">
    <property type="entry name" value="Amidohydro_3"/>
    <property type="match status" value="1"/>
</dbReference>
<dbReference type="Gene3D" id="2.30.40.10">
    <property type="entry name" value="Urease, subunit C, domain 1"/>
    <property type="match status" value="1"/>
</dbReference>
<dbReference type="InterPro" id="IPR032466">
    <property type="entry name" value="Metal_Hydrolase"/>
</dbReference>
<sequence>MSSMLIRNAHAYVRRGHFEEALLIEDGIIRAVGSEAALREEAPADVKVWDAQGKTIVPGFIDSHQHLLNTGVMLSDVRLQNAKSIADVKRITREYIEERKPAPGTVLHGMGWNQDYFTDEPRMLTRDDLDAITTEYPLVFERACGHMLTANSAALARAGVDESIVAPEGGSIERDANGRLNGIFTENARTPLLMLFRNRTADEDVALIRTAMRHAAECGVTSVHTCDVRGGTWETVIEAYNRVMADHPLVRVWHQSSFQSSMEDYKRFLAAGHVMGSGNAFHRFGPLKLFVDGSLGARTAFMRRPYHDDPSTVGIPTMTPEEISEFVNVAADHNCGVVTHAIGDGAIERILDAYDATLSGENPLRHGVIHIQITDRPLLERFTKNDILALVQPIFLHYDTKIVEDRVGKDLAATSYAFGTLKKLGVHMSFGTDSPIEDMNPIDNLYCAVNRRRLDGTPEGGFHPEECVDIYDAVDAYTIEGAYASFEEKVKGRLLPGYYADLVVLSKNIFEMDPLKLRETKVDATMMNGEFVFERQGA</sequence>
<reference evidence="2 3" key="1">
    <citation type="submission" date="2019-10" db="EMBL/GenBank/DDBJ databases">
        <title>Genome diversity of Sutterella seckii.</title>
        <authorList>
            <person name="Chaplin A.V."/>
            <person name="Sokolova S.R."/>
            <person name="Mosin K.A."/>
            <person name="Ivanova E.L."/>
            <person name="Kochetkova T.O."/>
            <person name="Goltsov A.Y."/>
            <person name="Trofimov D.Y."/>
            <person name="Efimov B.A."/>
        </authorList>
    </citation>
    <scope>NUCLEOTIDE SEQUENCE [LARGE SCALE GENOMIC DNA]</scope>
    <source>
        <strain evidence="2 3">ASD393</strain>
    </source>
</reference>
<protein>
    <submittedName>
        <fullName evidence="2">Amidohydrolase</fullName>
    </submittedName>
</protein>
<dbReference type="InterPro" id="IPR033932">
    <property type="entry name" value="YtcJ-like"/>
</dbReference>
<keyword evidence="2" id="KW-0378">Hydrolase</keyword>
<dbReference type="SUPFAM" id="SSF51556">
    <property type="entry name" value="Metallo-dependent hydrolases"/>
    <property type="match status" value="1"/>
</dbReference>
<dbReference type="SUPFAM" id="SSF51338">
    <property type="entry name" value="Composite domain of metallo-dependent hydrolases"/>
    <property type="match status" value="1"/>
</dbReference>
<dbReference type="PANTHER" id="PTHR22642:SF2">
    <property type="entry name" value="PROTEIN LONG AFTER FAR-RED 3"/>
    <property type="match status" value="1"/>
</dbReference>
<evidence type="ECO:0000259" key="1">
    <source>
        <dbReference type="Pfam" id="PF07969"/>
    </source>
</evidence>
<dbReference type="PANTHER" id="PTHR22642">
    <property type="entry name" value="IMIDAZOLONEPROPIONASE"/>
    <property type="match status" value="1"/>
</dbReference>